<evidence type="ECO:0008006" key="3">
    <source>
        <dbReference type="Google" id="ProtNLM"/>
    </source>
</evidence>
<dbReference type="Ensembl" id="ENSNPET00000011290.1">
    <property type="protein sequence ID" value="ENSNPEP00000011006.1"/>
    <property type="gene ID" value="ENSNPEG00000008269.1"/>
</dbReference>
<reference evidence="1" key="1">
    <citation type="submission" date="2025-08" db="UniProtKB">
        <authorList>
            <consortium name="Ensembl"/>
        </authorList>
    </citation>
    <scope>IDENTIFICATION</scope>
</reference>
<dbReference type="AlphaFoldDB" id="A0A8C6Z6V7"/>
<reference evidence="1" key="2">
    <citation type="submission" date="2025-09" db="UniProtKB">
        <authorList>
            <consortium name="Ensembl"/>
        </authorList>
    </citation>
    <scope>IDENTIFICATION</scope>
</reference>
<organism evidence="1 2">
    <name type="scientific">Nothoprocta perdicaria</name>
    <name type="common">Chilean tinamou</name>
    <name type="synonym">Crypturus perdicarius</name>
    <dbReference type="NCBI Taxonomy" id="30464"/>
    <lineage>
        <taxon>Eukaryota</taxon>
        <taxon>Metazoa</taxon>
        <taxon>Chordata</taxon>
        <taxon>Craniata</taxon>
        <taxon>Vertebrata</taxon>
        <taxon>Euteleostomi</taxon>
        <taxon>Archelosauria</taxon>
        <taxon>Archosauria</taxon>
        <taxon>Dinosauria</taxon>
        <taxon>Saurischia</taxon>
        <taxon>Theropoda</taxon>
        <taxon>Coelurosauria</taxon>
        <taxon>Aves</taxon>
        <taxon>Palaeognathae</taxon>
        <taxon>Tinamiformes</taxon>
        <taxon>Tinamidae</taxon>
        <taxon>Nothoprocta</taxon>
    </lineage>
</organism>
<name>A0A8C6Z6V7_NOTPE</name>
<evidence type="ECO:0000313" key="1">
    <source>
        <dbReference type="Ensembl" id="ENSNPEP00000011006.1"/>
    </source>
</evidence>
<proteinExistence type="predicted"/>
<sequence length="61" mass="6864">MSLLCINQWSHLSLAPIAGYGQPKNICKGYCSKTCTLTDQWTFHAACGKRFCCQPLRRKGK</sequence>
<keyword evidence="2" id="KW-1185">Reference proteome</keyword>
<dbReference type="Proteomes" id="UP000694420">
    <property type="component" value="Unplaced"/>
</dbReference>
<accession>A0A8C6Z6V7</accession>
<protein>
    <recommendedName>
        <fullName evidence="3">Beta-defensin</fullName>
    </recommendedName>
</protein>
<evidence type="ECO:0000313" key="2">
    <source>
        <dbReference type="Proteomes" id="UP000694420"/>
    </source>
</evidence>
<dbReference type="Gene3D" id="3.10.360.10">
    <property type="entry name" value="Antimicrobial Peptide, Beta-defensin 2, Chain A"/>
    <property type="match status" value="1"/>
</dbReference>